<evidence type="ECO:0000256" key="1">
    <source>
        <dbReference type="SAM" id="Coils"/>
    </source>
</evidence>
<dbReference type="EMBL" id="LCJR01000005">
    <property type="protein sequence ID" value="KKT82486.1"/>
    <property type="molecule type" value="Genomic_DNA"/>
</dbReference>
<keyword evidence="1" id="KW-0175">Coiled coil</keyword>
<dbReference type="AlphaFoldDB" id="A0A0G1KFG0"/>
<feature type="region of interest" description="Disordered" evidence="2">
    <location>
        <begin position="77"/>
        <end position="99"/>
    </location>
</feature>
<protein>
    <submittedName>
        <fullName evidence="3">Uncharacterized protein</fullName>
    </submittedName>
</protein>
<evidence type="ECO:0000313" key="4">
    <source>
        <dbReference type="Proteomes" id="UP000034032"/>
    </source>
</evidence>
<proteinExistence type="predicted"/>
<evidence type="ECO:0000256" key="2">
    <source>
        <dbReference type="SAM" id="MobiDB-lite"/>
    </source>
</evidence>
<dbReference type="Proteomes" id="UP000034032">
    <property type="component" value="Unassembled WGS sequence"/>
</dbReference>
<evidence type="ECO:0000313" key="3">
    <source>
        <dbReference type="EMBL" id="KKT82486.1"/>
    </source>
</evidence>
<reference evidence="3 4" key="1">
    <citation type="journal article" date="2015" name="Nature">
        <title>rRNA introns, odd ribosomes, and small enigmatic genomes across a large radiation of phyla.</title>
        <authorList>
            <person name="Brown C.T."/>
            <person name="Hug L.A."/>
            <person name="Thomas B.C."/>
            <person name="Sharon I."/>
            <person name="Castelle C.J."/>
            <person name="Singh A."/>
            <person name="Wilkins M.J."/>
            <person name="Williams K.H."/>
            <person name="Banfield J.F."/>
        </authorList>
    </citation>
    <scope>NUCLEOTIDE SEQUENCE [LARGE SCALE GENOMIC DNA]</scope>
</reference>
<feature type="coiled-coil region" evidence="1">
    <location>
        <begin position="430"/>
        <end position="457"/>
    </location>
</feature>
<feature type="coiled-coil region" evidence="1">
    <location>
        <begin position="202"/>
        <end position="257"/>
    </location>
</feature>
<sequence>MKETDSRGFEHATVNEENCASPQDALSLRKFLHFLNRIGAALNIKLSIDMPNGMFSGTSNPADNTVYIHVNSYLEKSKQKNRRRPQTLFGQKLSPESPSLEEAKANFGIPIDSPEGYTIGWILQRDLYVFPGVLGGVSNTEDYKMLNWILYWSLPHIIYAGRMDGAIDWKDSYRRLGELNCQKIRKGDGRKDIESEMRKYFLNFMTQRITKNSEELEKLTAKTLTRRYDYYKRALELADAEERIKNVTARLAETNLEAEFEKILAMEAVETVRIIGEDTALPKIIISTGRIFQVPDNDLVKSHRYDLGKYEIMIDPASKDLNGIRFMQKRYRGPYEHIHARDGANTCFGTDNTNGLNRDIQQLMIDLDIAALVHVLITFLIKESSTPNQRKTSDWDREEDTDTYSSPEEKIREKNHFIDVYRTQLFARRSNELKAKINKLKDDMAFLQQERVSLHHAAIETWENGKILEQKLDKIGYMAQLGVVELLDGPGVFGIEVTPNELQVYFHSEQSSGETLQKVLGYILRLQPESPPELHFGSLSSTLKHVILSADGADPKLPIFENKSLSDAIQEIARLQLSGEVADILLVAKKIVESGILNPKSGYTPQWGGL</sequence>
<name>A0A0G1KFG0_9BACT</name>
<gene>
    <name evidence="3" type="ORF">UW79_C0005G0011</name>
</gene>
<accession>A0A0G1KFG0</accession>
<organism evidence="3 4">
    <name type="scientific">Candidatus Yanofskybacteria bacterium GW2011_GWA2_44_9</name>
    <dbReference type="NCBI Taxonomy" id="1619025"/>
    <lineage>
        <taxon>Bacteria</taxon>
        <taxon>Candidatus Yanofskyibacteriota</taxon>
    </lineage>
</organism>
<feature type="region of interest" description="Disordered" evidence="2">
    <location>
        <begin position="387"/>
        <end position="407"/>
    </location>
</feature>
<comment type="caution">
    <text evidence="3">The sequence shown here is derived from an EMBL/GenBank/DDBJ whole genome shotgun (WGS) entry which is preliminary data.</text>
</comment>